<accession>Q16C85</accession>
<proteinExistence type="predicted"/>
<dbReference type="HOGENOM" id="CLU_1123831_0_0_5"/>
<gene>
    <name evidence="1" type="ordered locus">RD1_0716</name>
</gene>
<keyword evidence="2" id="KW-1185">Reference proteome</keyword>
<dbReference type="KEGG" id="rde:RD1_0716"/>
<dbReference type="Proteomes" id="UP000007029">
    <property type="component" value="Chromosome"/>
</dbReference>
<dbReference type="EMBL" id="CP000362">
    <property type="protein sequence ID" value="ABG30408.1"/>
    <property type="molecule type" value="Genomic_DNA"/>
</dbReference>
<protein>
    <submittedName>
        <fullName evidence="1">Uncharacterized protein</fullName>
    </submittedName>
</protein>
<name>Q16C85_ROSDO</name>
<dbReference type="eggNOG" id="ENOG502ZC8G">
    <property type="taxonomic scope" value="Bacteria"/>
</dbReference>
<sequence>MTRYTASTVVPWFASKPKVWYRNLVHKAVLKFTLLSALWLGLLATSGGAEEPRAGLMWNKTGLPAVFPLQVKTAPGQDFMMTLVDAQTHAPALAAFIEGGEFFKVLVPPGEYDVRFATGAQWRGEAELFGKDETTLFVLDGPLRFAVMDFATKLGHVIDFTASDDAIMVKAQFICQRFSVAEFARPQPPFDDLEGYATRLTQEGELVQFPNRFAPDRLSAGTDDPVIPTDFAPYFSDPAYEVRAFPC</sequence>
<evidence type="ECO:0000313" key="1">
    <source>
        <dbReference type="EMBL" id="ABG30408.1"/>
    </source>
</evidence>
<dbReference type="STRING" id="375451.RD1_0716"/>
<organism evidence="1 2">
    <name type="scientific">Roseobacter denitrificans (strain ATCC 33942 / OCh 114)</name>
    <name type="common">Erythrobacter sp. (strain OCh 114)</name>
    <name type="synonym">Roseobacter denitrificans</name>
    <dbReference type="NCBI Taxonomy" id="375451"/>
    <lineage>
        <taxon>Bacteria</taxon>
        <taxon>Pseudomonadati</taxon>
        <taxon>Pseudomonadota</taxon>
        <taxon>Alphaproteobacteria</taxon>
        <taxon>Rhodobacterales</taxon>
        <taxon>Roseobacteraceae</taxon>
        <taxon>Roseobacter</taxon>
    </lineage>
</organism>
<evidence type="ECO:0000313" key="2">
    <source>
        <dbReference type="Proteomes" id="UP000007029"/>
    </source>
</evidence>
<reference evidence="1 2" key="1">
    <citation type="journal article" date="2007" name="J. Bacteriol.">
        <title>The complete genome sequence of Roseobacter denitrificans reveals a mixotrophic rather than photosynthetic metabolism.</title>
        <authorList>
            <person name="Swingley W.D."/>
            <person name="Sadekar S."/>
            <person name="Mastrian S.D."/>
            <person name="Matthies H.J."/>
            <person name="Hao J."/>
            <person name="Ramos H."/>
            <person name="Acharya C.R."/>
            <person name="Conrad A.L."/>
            <person name="Taylor H.L."/>
            <person name="Dejesa L.C."/>
            <person name="Shah M.K."/>
            <person name="O'huallachain M.E."/>
            <person name="Lince M.T."/>
            <person name="Blankenship R.E."/>
            <person name="Beatty J.T."/>
            <person name="Touchman J.W."/>
        </authorList>
    </citation>
    <scope>NUCLEOTIDE SEQUENCE [LARGE SCALE GENOMIC DNA]</scope>
    <source>
        <strain evidence="2">ATCC 33942 / OCh 114</strain>
    </source>
</reference>
<dbReference type="AlphaFoldDB" id="Q16C85"/>